<proteinExistence type="predicted"/>
<dbReference type="InterPro" id="IPR036709">
    <property type="entry name" value="Autotransporte_beta_dom_sf"/>
</dbReference>
<feature type="signal peptide" evidence="1">
    <location>
        <begin position="1"/>
        <end position="26"/>
    </location>
</feature>
<dbReference type="AlphaFoldDB" id="A0A212L5W6"/>
<organism evidence="3">
    <name type="scientific">uncultured Desulfovibrio sp</name>
    <dbReference type="NCBI Taxonomy" id="167968"/>
    <lineage>
        <taxon>Bacteria</taxon>
        <taxon>Pseudomonadati</taxon>
        <taxon>Thermodesulfobacteriota</taxon>
        <taxon>Desulfovibrionia</taxon>
        <taxon>Desulfovibrionales</taxon>
        <taxon>Desulfovibrionaceae</taxon>
        <taxon>Desulfovibrio</taxon>
        <taxon>environmental samples</taxon>
    </lineage>
</organism>
<dbReference type="InterPro" id="IPR006315">
    <property type="entry name" value="OM_autotransptr_brl_dom"/>
</dbReference>
<dbReference type="EMBL" id="FMJC01000002">
    <property type="protein sequence ID" value="SCM72905.1"/>
    <property type="molecule type" value="Genomic_DNA"/>
</dbReference>
<dbReference type="PROSITE" id="PS51208">
    <property type="entry name" value="AUTOTRANSPORTER"/>
    <property type="match status" value="1"/>
</dbReference>
<dbReference type="GO" id="GO:0019867">
    <property type="term" value="C:outer membrane"/>
    <property type="evidence" value="ECO:0007669"/>
    <property type="project" value="InterPro"/>
</dbReference>
<sequence length="733" mass="75609">MLHHKLHVLPLVFAALLFLLPLHGLAATVEYSSGTHLYLIGNPVNAGDSAGMGGQDDPNALVNNANASGNTVTVAGGMVNLIISGGCYIDKYRTDVVANDNRVDITNFTGGENTRVYGGSAWSMANTSGITVTTTGNNVTVRGGRFYSIFGGFASTLYGFALSGGNRVHVTGANVDFISGGEAHTRGTEAIAAGNEAIVIDSTVTKDIYGGFAFAPVGTAIAMGNSVILSGGAVSGDIYGGVSALSVGAGVGGSATGNSVTISGAPNLANSKLYGGIVRNGTDPLEVRYGDAFSGNTLNIKTSGLTVQGLYNFQNINFYLPSSLAAGDTALTTTGEARLSENDGGTGRKATINVGVAGGAAPLKNGDQVVLINAGTLTGTPANSTVNSQGVTLRYSFDILTQGNKLLGTVTSSSVNPQAKALSEGFIGGMAMTLQGADLAAGKGMESAVQASSGAGESGFAGFGALSGGSLRFNTGSHMDMRSLSLLTGLAWGVDCTLGRFTAGPFFEYGNGSYNTANSFSNAADVDGNGNTHYLGGGLLARMDFTSTGPGHFYTEASGRAGSIHNKYDSSDLRDATGREAEYDSDTPYYGLHLGAGYIWNITDAASLDLYGKYFWTRQTGDSISLSTGDPIDFDDVYSSRLRFGSRFAYLVNEYVSPYAGVAWEHEFDGKARASTNGFNMQAPSMRGDTGIGELGLLLKPSQTLPLSFDLGVQGYTGKREGVTGSLQAKWEF</sequence>
<evidence type="ECO:0000256" key="1">
    <source>
        <dbReference type="SAM" id="SignalP"/>
    </source>
</evidence>
<feature type="domain" description="Autotransporter" evidence="2">
    <location>
        <begin position="455"/>
        <end position="733"/>
    </location>
</feature>
<dbReference type="NCBIfam" id="TIGR01414">
    <property type="entry name" value="autotrans_barl"/>
    <property type="match status" value="1"/>
</dbReference>
<dbReference type="InterPro" id="IPR005546">
    <property type="entry name" value="Autotransporte_beta"/>
</dbReference>
<dbReference type="Gene3D" id="2.40.128.130">
    <property type="entry name" value="Autotransporter beta-domain"/>
    <property type="match status" value="1"/>
</dbReference>
<evidence type="ECO:0000313" key="3">
    <source>
        <dbReference type="EMBL" id="SCM72905.1"/>
    </source>
</evidence>
<dbReference type="SUPFAM" id="SSF103515">
    <property type="entry name" value="Autotransporter"/>
    <property type="match status" value="1"/>
</dbReference>
<accession>A0A212L5W6</accession>
<dbReference type="RefSeq" id="WP_179980428.1">
    <property type="nucleotide sequence ID" value="NZ_LT608333.1"/>
</dbReference>
<name>A0A212L5W6_9BACT</name>
<dbReference type="Pfam" id="PF03797">
    <property type="entry name" value="Autotransporter"/>
    <property type="match status" value="1"/>
</dbReference>
<feature type="chain" id="PRO_5012419882" evidence="1">
    <location>
        <begin position="27"/>
        <end position="733"/>
    </location>
</feature>
<evidence type="ECO:0000259" key="2">
    <source>
        <dbReference type="PROSITE" id="PS51208"/>
    </source>
</evidence>
<keyword evidence="1" id="KW-0732">Signal</keyword>
<gene>
    <name evidence="3" type="ORF">KL86DES1_20910</name>
</gene>
<reference evidence="3" key="1">
    <citation type="submission" date="2016-08" db="EMBL/GenBank/DDBJ databases">
        <authorList>
            <person name="Seilhamer J.J."/>
        </authorList>
    </citation>
    <scope>NUCLEOTIDE SEQUENCE</scope>
    <source>
        <strain evidence="3">86-1</strain>
    </source>
</reference>
<dbReference type="SMART" id="SM00869">
    <property type="entry name" value="Autotransporter"/>
    <property type="match status" value="1"/>
</dbReference>
<protein>
    <submittedName>
        <fullName evidence="3">Outer membrane autotransporter barrel domain</fullName>
    </submittedName>
</protein>